<protein>
    <recommendedName>
        <fullName evidence="3">Secreted protein</fullName>
    </recommendedName>
</protein>
<reference evidence="1 2" key="1">
    <citation type="submission" date="2018-10" db="EMBL/GenBank/DDBJ databases">
        <title>Isolation from cow dung.</title>
        <authorList>
            <person name="Ling L."/>
        </authorList>
    </citation>
    <scope>NUCLEOTIDE SEQUENCE [LARGE SCALE GENOMIC DNA]</scope>
    <source>
        <strain evidence="1 2">NEAU-LL90</strain>
    </source>
</reference>
<comment type="caution">
    <text evidence="1">The sequence shown here is derived from an EMBL/GenBank/DDBJ whole genome shotgun (WGS) entry which is preliminary data.</text>
</comment>
<organism evidence="1 2">
    <name type="scientific">Nocardia stercoris</name>
    <dbReference type="NCBI Taxonomy" id="2483361"/>
    <lineage>
        <taxon>Bacteria</taxon>
        <taxon>Bacillati</taxon>
        <taxon>Actinomycetota</taxon>
        <taxon>Actinomycetes</taxon>
        <taxon>Mycobacteriales</taxon>
        <taxon>Nocardiaceae</taxon>
        <taxon>Nocardia</taxon>
    </lineage>
</organism>
<dbReference type="OrthoDB" id="5124141at2"/>
<dbReference type="Proteomes" id="UP000279275">
    <property type="component" value="Unassembled WGS sequence"/>
</dbReference>
<gene>
    <name evidence="1" type="ORF">EBN03_09670</name>
</gene>
<accession>A0A3M2L9L4</accession>
<proteinExistence type="predicted"/>
<evidence type="ECO:0000313" key="2">
    <source>
        <dbReference type="Proteomes" id="UP000279275"/>
    </source>
</evidence>
<sequence length="184" mass="20518">MDTPQPPLLFLDVDGPLIPFGTAGPEEHPAPPVRHSSNPLLFRLDPELGHLLSALRCELVWATTWMDEANQVVSPALGLPALPVVPWPERSDRHIDEWFGLHWKTRTLIAEAAGRTFVWIDDEIGARDREWVADHYAGHALLYRVDPRIGLRHSDVDAIAQWLELSSRPPGCCGRPLPTSGRPA</sequence>
<dbReference type="EMBL" id="RFFH01000003">
    <property type="protein sequence ID" value="RMI33410.1"/>
    <property type="molecule type" value="Genomic_DNA"/>
</dbReference>
<evidence type="ECO:0008006" key="3">
    <source>
        <dbReference type="Google" id="ProtNLM"/>
    </source>
</evidence>
<dbReference type="Pfam" id="PF18143">
    <property type="entry name" value="HAD_SAK_2"/>
    <property type="match status" value="1"/>
</dbReference>
<evidence type="ECO:0000313" key="1">
    <source>
        <dbReference type="EMBL" id="RMI33410.1"/>
    </source>
</evidence>
<dbReference type="RefSeq" id="WP_122187607.1">
    <property type="nucleotide sequence ID" value="NZ_RFFH01000003.1"/>
</dbReference>
<keyword evidence="2" id="KW-1185">Reference proteome</keyword>
<name>A0A3M2L9L4_9NOCA</name>
<dbReference type="AlphaFoldDB" id="A0A3M2L9L4"/>